<dbReference type="EMBL" id="KZ772801">
    <property type="protein sequence ID" value="PTQ30125.1"/>
    <property type="molecule type" value="Genomic_DNA"/>
</dbReference>
<feature type="region of interest" description="Disordered" evidence="1">
    <location>
        <begin position="1"/>
        <end position="141"/>
    </location>
</feature>
<sequence>MQPEDVPEQASSRTAAGSADGPERVCGGGRSPGDGSGRAFEPPDGWMYGWMDVGGGSCSRRRCSRDRDSARPNARGAAPSRTDLQARGGARVRAEDSAPSKAHSFGIRRQKTRVARLEAPECAGERTHRPSSRRPGSDIRNRQFWLASKLAGWLAG</sequence>
<organism evidence="2 3">
    <name type="scientific">Marchantia polymorpha</name>
    <name type="common">Common liverwort</name>
    <name type="synonym">Marchantia aquatica</name>
    <dbReference type="NCBI Taxonomy" id="3197"/>
    <lineage>
        <taxon>Eukaryota</taxon>
        <taxon>Viridiplantae</taxon>
        <taxon>Streptophyta</taxon>
        <taxon>Embryophyta</taxon>
        <taxon>Marchantiophyta</taxon>
        <taxon>Marchantiopsida</taxon>
        <taxon>Marchantiidae</taxon>
        <taxon>Marchantiales</taxon>
        <taxon>Marchantiaceae</taxon>
        <taxon>Marchantia</taxon>
    </lineage>
</organism>
<dbReference type="AlphaFoldDB" id="A0A2R6W8E3"/>
<evidence type="ECO:0000313" key="3">
    <source>
        <dbReference type="Proteomes" id="UP000244005"/>
    </source>
</evidence>
<gene>
    <name evidence="2" type="ORF">MARPO_0129s0015</name>
</gene>
<feature type="compositionally biased region" description="Gly residues" evidence="1">
    <location>
        <begin position="26"/>
        <end position="36"/>
    </location>
</feature>
<dbReference type="Proteomes" id="UP000244005">
    <property type="component" value="Unassembled WGS sequence"/>
</dbReference>
<reference evidence="3" key="1">
    <citation type="journal article" date="2017" name="Cell">
        <title>Insights into land plant evolution garnered from the Marchantia polymorpha genome.</title>
        <authorList>
            <person name="Bowman J.L."/>
            <person name="Kohchi T."/>
            <person name="Yamato K.T."/>
            <person name="Jenkins J."/>
            <person name="Shu S."/>
            <person name="Ishizaki K."/>
            <person name="Yamaoka S."/>
            <person name="Nishihama R."/>
            <person name="Nakamura Y."/>
            <person name="Berger F."/>
            <person name="Adam C."/>
            <person name="Aki S.S."/>
            <person name="Althoff F."/>
            <person name="Araki T."/>
            <person name="Arteaga-Vazquez M.A."/>
            <person name="Balasubrmanian S."/>
            <person name="Barry K."/>
            <person name="Bauer D."/>
            <person name="Boehm C.R."/>
            <person name="Briginshaw L."/>
            <person name="Caballero-Perez J."/>
            <person name="Catarino B."/>
            <person name="Chen F."/>
            <person name="Chiyoda S."/>
            <person name="Chovatia M."/>
            <person name="Davies K.M."/>
            <person name="Delmans M."/>
            <person name="Demura T."/>
            <person name="Dierschke T."/>
            <person name="Dolan L."/>
            <person name="Dorantes-Acosta A.E."/>
            <person name="Eklund D.M."/>
            <person name="Florent S.N."/>
            <person name="Flores-Sandoval E."/>
            <person name="Fujiyama A."/>
            <person name="Fukuzawa H."/>
            <person name="Galik B."/>
            <person name="Grimanelli D."/>
            <person name="Grimwood J."/>
            <person name="Grossniklaus U."/>
            <person name="Hamada T."/>
            <person name="Haseloff J."/>
            <person name="Hetherington A.J."/>
            <person name="Higo A."/>
            <person name="Hirakawa Y."/>
            <person name="Hundley H.N."/>
            <person name="Ikeda Y."/>
            <person name="Inoue K."/>
            <person name="Inoue S.I."/>
            <person name="Ishida S."/>
            <person name="Jia Q."/>
            <person name="Kakita M."/>
            <person name="Kanazawa T."/>
            <person name="Kawai Y."/>
            <person name="Kawashima T."/>
            <person name="Kennedy M."/>
            <person name="Kinose K."/>
            <person name="Kinoshita T."/>
            <person name="Kohara Y."/>
            <person name="Koide E."/>
            <person name="Komatsu K."/>
            <person name="Kopischke S."/>
            <person name="Kubo M."/>
            <person name="Kyozuka J."/>
            <person name="Lagercrantz U."/>
            <person name="Lin S.S."/>
            <person name="Lindquist E."/>
            <person name="Lipzen A.M."/>
            <person name="Lu C.W."/>
            <person name="De Luna E."/>
            <person name="Martienssen R.A."/>
            <person name="Minamino N."/>
            <person name="Mizutani M."/>
            <person name="Mizutani M."/>
            <person name="Mochizuki N."/>
            <person name="Monte I."/>
            <person name="Mosher R."/>
            <person name="Nagasaki H."/>
            <person name="Nakagami H."/>
            <person name="Naramoto S."/>
            <person name="Nishitani K."/>
            <person name="Ohtani M."/>
            <person name="Okamoto T."/>
            <person name="Okumura M."/>
            <person name="Phillips J."/>
            <person name="Pollak B."/>
            <person name="Reinders A."/>
            <person name="Rovekamp M."/>
            <person name="Sano R."/>
            <person name="Sawa S."/>
            <person name="Schmid M.W."/>
            <person name="Shirakawa M."/>
            <person name="Solano R."/>
            <person name="Spunde A."/>
            <person name="Suetsugu N."/>
            <person name="Sugano S."/>
            <person name="Sugiyama A."/>
            <person name="Sun R."/>
            <person name="Suzuki Y."/>
            <person name="Takenaka M."/>
            <person name="Takezawa D."/>
            <person name="Tomogane H."/>
            <person name="Tsuzuki M."/>
            <person name="Ueda T."/>
            <person name="Umeda M."/>
            <person name="Ward J.M."/>
            <person name="Watanabe Y."/>
            <person name="Yazaki K."/>
            <person name="Yokoyama R."/>
            <person name="Yoshitake Y."/>
            <person name="Yotsui I."/>
            <person name="Zachgo S."/>
            <person name="Schmutz J."/>
        </authorList>
    </citation>
    <scope>NUCLEOTIDE SEQUENCE [LARGE SCALE GENOMIC DNA]</scope>
    <source>
        <strain evidence="3">Tak-1</strain>
    </source>
</reference>
<protein>
    <submittedName>
        <fullName evidence="2">Uncharacterized protein</fullName>
    </submittedName>
</protein>
<evidence type="ECO:0000313" key="2">
    <source>
        <dbReference type="EMBL" id="PTQ30125.1"/>
    </source>
</evidence>
<proteinExistence type="predicted"/>
<evidence type="ECO:0000256" key="1">
    <source>
        <dbReference type="SAM" id="MobiDB-lite"/>
    </source>
</evidence>
<accession>A0A2R6W8E3</accession>
<feature type="compositionally biased region" description="Basic and acidic residues" evidence="1">
    <location>
        <begin position="115"/>
        <end position="128"/>
    </location>
</feature>
<name>A0A2R6W8E3_MARPO</name>
<keyword evidence="3" id="KW-1185">Reference proteome</keyword>